<reference evidence="2" key="2">
    <citation type="submission" date="2023-05" db="EMBL/GenBank/DDBJ databases">
        <authorList>
            <consortium name="Lawrence Berkeley National Laboratory"/>
            <person name="Steindorff A."/>
            <person name="Hensen N."/>
            <person name="Bonometti L."/>
            <person name="Westerberg I."/>
            <person name="Brannstrom I.O."/>
            <person name="Guillou S."/>
            <person name="Cros-Aarteil S."/>
            <person name="Calhoun S."/>
            <person name="Haridas S."/>
            <person name="Kuo A."/>
            <person name="Mondo S."/>
            <person name="Pangilinan J."/>
            <person name="Riley R."/>
            <person name="Labutti K."/>
            <person name="Andreopoulos B."/>
            <person name="Lipzen A."/>
            <person name="Chen C."/>
            <person name="Yanf M."/>
            <person name="Daum C."/>
            <person name="Ng V."/>
            <person name="Clum A."/>
            <person name="Ohm R."/>
            <person name="Martin F."/>
            <person name="Silar P."/>
            <person name="Natvig D."/>
            <person name="Lalanne C."/>
            <person name="Gautier V."/>
            <person name="Ament-Velasquez S.L."/>
            <person name="Kruys A."/>
            <person name="Hutchinson M.I."/>
            <person name="Powell A.J."/>
            <person name="Barry K."/>
            <person name="Miller A.N."/>
            <person name="Grigoriev I.V."/>
            <person name="Debuchy R."/>
            <person name="Gladieux P."/>
            <person name="Thoren M.H."/>
            <person name="Johannesson H."/>
        </authorList>
    </citation>
    <scope>NUCLEOTIDE SEQUENCE</scope>
    <source>
        <strain evidence="2">CBS 141.50</strain>
    </source>
</reference>
<dbReference type="PROSITE" id="PS51831">
    <property type="entry name" value="HD"/>
    <property type="match status" value="1"/>
</dbReference>
<keyword evidence="3" id="KW-1185">Reference proteome</keyword>
<dbReference type="PANTHER" id="PTHR35569:SF1">
    <property type="entry name" value="CYANAMIDE HYDRATASE DDI2-RELATED"/>
    <property type="match status" value="1"/>
</dbReference>
<comment type="caution">
    <text evidence="2">The sequence shown here is derived from an EMBL/GenBank/DDBJ whole genome shotgun (WGS) entry which is preliminary data.</text>
</comment>
<evidence type="ECO:0000313" key="3">
    <source>
        <dbReference type="Proteomes" id="UP001302676"/>
    </source>
</evidence>
<dbReference type="GeneID" id="87813596"/>
<dbReference type="NCBIfam" id="TIGR03401">
    <property type="entry name" value="cyanamide_fam"/>
    <property type="match status" value="1"/>
</dbReference>
<dbReference type="AlphaFoldDB" id="A0AAN6V4G9"/>
<dbReference type="RefSeq" id="XP_062637953.1">
    <property type="nucleotide sequence ID" value="XM_062776983.1"/>
</dbReference>
<dbReference type="Pfam" id="PF01966">
    <property type="entry name" value="HD"/>
    <property type="match status" value="1"/>
</dbReference>
<dbReference type="InterPro" id="IPR017771">
    <property type="entry name" value="Cyanamide_hydratase_HD"/>
</dbReference>
<dbReference type="PANTHER" id="PTHR35569">
    <property type="entry name" value="CYANAMIDE HYDRATASE DDI2-RELATED"/>
    <property type="match status" value="1"/>
</dbReference>
<sequence>MSDTIAEHGWTAVPVDAEAIFNGKPYLHKPGPASVKDFPFPSDDPIVAKTQAYAKEHLPQQTYNHSMRVFYWASIIQAQQFSSLTKIPPISPSTIALTALLHDLGTAPAFLTTTHLSFEFRGAIAAHAFLSSTPHAAPVPQTEAVVEAIIRHQDLGTTGAITWLGQLIQLATVYDNLGARPYLVHETTRGEVNEAFKREGWSGCFARTIREEVKAKPWAHSTHLGGMDGEGFANAVEGNILMESYE</sequence>
<dbReference type="Gene3D" id="1.10.3210.10">
    <property type="entry name" value="Hypothetical protein af1432"/>
    <property type="match status" value="1"/>
</dbReference>
<dbReference type="SUPFAM" id="SSF109604">
    <property type="entry name" value="HD-domain/PDEase-like"/>
    <property type="match status" value="1"/>
</dbReference>
<dbReference type="InterPro" id="IPR003607">
    <property type="entry name" value="HD/PDEase_dom"/>
</dbReference>
<dbReference type="EMBL" id="MU853576">
    <property type="protein sequence ID" value="KAK4144582.1"/>
    <property type="molecule type" value="Genomic_DNA"/>
</dbReference>
<gene>
    <name evidence="2" type="ORF">C8A04DRAFT_11455</name>
</gene>
<dbReference type="InterPro" id="IPR006674">
    <property type="entry name" value="HD_domain"/>
</dbReference>
<dbReference type="CDD" id="cd00077">
    <property type="entry name" value="HDc"/>
    <property type="match status" value="1"/>
</dbReference>
<name>A0AAN6V4G9_9PEZI</name>
<dbReference type="Proteomes" id="UP001302676">
    <property type="component" value="Unassembled WGS sequence"/>
</dbReference>
<organism evidence="2 3">
    <name type="scientific">Dichotomopilus funicola</name>
    <dbReference type="NCBI Taxonomy" id="1934379"/>
    <lineage>
        <taxon>Eukaryota</taxon>
        <taxon>Fungi</taxon>
        <taxon>Dikarya</taxon>
        <taxon>Ascomycota</taxon>
        <taxon>Pezizomycotina</taxon>
        <taxon>Sordariomycetes</taxon>
        <taxon>Sordariomycetidae</taxon>
        <taxon>Sordariales</taxon>
        <taxon>Chaetomiaceae</taxon>
        <taxon>Dichotomopilus</taxon>
    </lineage>
</organism>
<reference evidence="2" key="1">
    <citation type="journal article" date="2023" name="Mol. Phylogenet. Evol.">
        <title>Genome-scale phylogeny and comparative genomics of the fungal order Sordariales.</title>
        <authorList>
            <person name="Hensen N."/>
            <person name="Bonometti L."/>
            <person name="Westerberg I."/>
            <person name="Brannstrom I.O."/>
            <person name="Guillou S."/>
            <person name="Cros-Aarteil S."/>
            <person name="Calhoun S."/>
            <person name="Haridas S."/>
            <person name="Kuo A."/>
            <person name="Mondo S."/>
            <person name="Pangilinan J."/>
            <person name="Riley R."/>
            <person name="LaButti K."/>
            <person name="Andreopoulos B."/>
            <person name="Lipzen A."/>
            <person name="Chen C."/>
            <person name="Yan M."/>
            <person name="Daum C."/>
            <person name="Ng V."/>
            <person name="Clum A."/>
            <person name="Steindorff A."/>
            <person name="Ohm R.A."/>
            <person name="Martin F."/>
            <person name="Silar P."/>
            <person name="Natvig D.O."/>
            <person name="Lalanne C."/>
            <person name="Gautier V."/>
            <person name="Ament-Velasquez S.L."/>
            <person name="Kruys A."/>
            <person name="Hutchinson M.I."/>
            <person name="Powell A.J."/>
            <person name="Barry K."/>
            <person name="Miller A.N."/>
            <person name="Grigoriev I.V."/>
            <person name="Debuchy R."/>
            <person name="Gladieux P."/>
            <person name="Hiltunen Thoren M."/>
            <person name="Johannesson H."/>
        </authorList>
    </citation>
    <scope>NUCLEOTIDE SEQUENCE</scope>
    <source>
        <strain evidence="2">CBS 141.50</strain>
    </source>
</reference>
<protein>
    <recommendedName>
        <fullName evidence="1">HD domain-containing protein</fullName>
    </recommendedName>
</protein>
<feature type="domain" description="HD" evidence="1">
    <location>
        <begin position="62"/>
        <end position="177"/>
    </location>
</feature>
<evidence type="ECO:0000313" key="2">
    <source>
        <dbReference type="EMBL" id="KAK4144582.1"/>
    </source>
</evidence>
<accession>A0AAN6V4G9</accession>
<evidence type="ECO:0000259" key="1">
    <source>
        <dbReference type="PROSITE" id="PS51831"/>
    </source>
</evidence>
<proteinExistence type="predicted"/>